<reference evidence="1" key="1">
    <citation type="submission" date="2014-05" db="EMBL/GenBank/DDBJ databases">
        <authorList>
            <person name="Chronopoulou M."/>
        </authorList>
    </citation>
    <scope>NUCLEOTIDE SEQUENCE</scope>
    <source>
        <tissue evidence="1">Whole organism</tissue>
    </source>
</reference>
<feature type="non-terminal residue" evidence="1">
    <location>
        <position position="1"/>
    </location>
</feature>
<dbReference type="OrthoDB" id="6613714at2759"/>
<organism evidence="1">
    <name type="scientific">Lepeophtheirus salmonis</name>
    <name type="common">Salmon louse</name>
    <name type="synonym">Caligus salmonis</name>
    <dbReference type="NCBI Taxonomy" id="72036"/>
    <lineage>
        <taxon>Eukaryota</taxon>
        <taxon>Metazoa</taxon>
        <taxon>Ecdysozoa</taxon>
        <taxon>Arthropoda</taxon>
        <taxon>Crustacea</taxon>
        <taxon>Multicrustacea</taxon>
        <taxon>Hexanauplia</taxon>
        <taxon>Copepoda</taxon>
        <taxon>Siphonostomatoida</taxon>
        <taxon>Caligidae</taxon>
        <taxon>Lepeophtheirus</taxon>
    </lineage>
</organism>
<name>A0A0K2TIH2_LEPSM</name>
<dbReference type="AlphaFoldDB" id="A0A0K2TIH2"/>
<accession>A0A0K2TIH2</accession>
<sequence>IYPKIIKSEIEEDINNYENTIEQPNNDLHLPKICEDERFIYVAGYAAKSLYQKFLTLGCNTFSIQVPPSPWLKTLSREGLLPPSKSFLEFCNKIEKHFI</sequence>
<dbReference type="EMBL" id="HACA01008259">
    <property type="protein sequence ID" value="CDW25620.1"/>
    <property type="molecule type" value="Transcribed_RNA"/>
</dbReference>
<evidence type="ECO:0000313" key="1">
    <source>
        <dbReference type="EMBL" id="CDW25620.1"/>
    </source>
</evidence>
<proteinExistence type="predicted"/>
<protein>
    <submittedName>
        <fullName evidence="1">Uncharacterized protein</fullName>
    </submittedName>
</protein>